<keyword evidence="4" id="KW-0813">Transport</keyword>
<gene>
    <name evidence="17" type="ORF">P875_00033697</name>
</gene>
<protein>
    <submittedName>
        <fullName evidence="17">FCB2FMN like protein</fullName>
    </submittedName>
</protein>
<feature type="transmembrane region" description="Helical" evidence="12">
    <location>
        <begin position="103"/>
        <end position="122"/>
    </location>
</feature>
<dbReference type="PROSITE" id="PS51677">
    <property type="entry name" value="NODB"/>
    <property type="match status" value="1"/>
</dbReference>
<dbReference type="PANTHER" id="PTHR47561">
    <property type="entry name" value="POLYSACCHARIDE DEACETYLASE FAMILY PROTEIN (AFU_ORTHOLOGUE AFUA_6G05030)"/>
    <property type="match status" value="1"/>
</dbReference>
<feature type="region of interest" description="Disordered" evidence="11">
    <location>
        <begin position="1"/>
        <end position="21"/>
    </location>
</feature>
<evidence type="ECO:0000256" key="7">
    <source>
        <dbReference type="ARBA" id="ARBA00022723"/>
    </source>
</evidence>
<accession>A0A0F0I6R2</accession>
<evidence type="ECO:0000259" key="16">
    <source>
        <dbReference type="PROSITE" id="PS51677"/>
    </source>
</evidence>
<feature type="transmembrane region" description="Helical" evidence="12">
    <location>
        <begin position="190"/>
        <end position="215"/>
    </location>
</feature>
<dbReference type="InterPro" id="IPR036400">
    <property type="entry name" value="Cyt_B5-like_heme/steroid_sf"/>
</dbReference>
<dbReference type="InterPro" id="IPR011701">
    <property type="entry name" value="MFS"/>
</dbReference>
<dbReference type="Pfam" id="PF01522">
    <property type="entry name" value="Polysacc_deac_1"/>
    <property type="match status" value="1"/>
</dbReference>
<dbReference type="InterPro" id="IPR000262">
    <property type="entry name" value="FMN-dep_DH"/>
</dbReference>
<dbReference type="GO" id="GO:0046872">
    <property type="term" value="F:metal ion binding"/>
    <property type="evidence" value="ECO:0007669"/>
    <property type="project" value="UniProtKB-KW"/>
</dbReference>
<feature type="domain" description="Major facilitator superfamily (MFS) profile" evidence="14">
    <location>
        <begin position="69"/>
        <end position="527"/>
    </location>
</feature>
<keyword evidence="6 12" id="KW-0812">Transmembrane</keyword>
<feature type="region of interest" description="Disordered" evidence="11">
    <location>
        <begin position="1010"/>
        <end position="1033"/>
    </location>
</feature>
<name>A0A0F0I6R2_ASPPU</name>
<proteinExistence type="inferred from homology"/>
<feature type="domain" description="NodB homology" evidence="16">
    <location>
        <begin position="1060"/>
        <end position="1310"/>
    </location>
</feature>
<feature type="transmembrane region" description="Helical" evidence="12">
    <location>
        <begin position="134"/>
        <end position="155"/>
    </location>
</feature>
<dbReference type="Proteomes" id="UP000033540">
    <property type="component" value="Unassembled WGS sequence"/>
</dbReference>
<dbReference type="SMART" id="SM01117">
    <property type="entry name" value="Cyt-b5"/>
    <property type="match status" value="1"/>
</dbReference>
<feature type="transmembrane region" description="Helical" evidence="12">
    <location>
        <begin position="442"/>
        <end position="463"/>
    </location>
</feature>
<feature type="transmembrane region" description="Helical" evidence="12">
    <location>
        <begin position="235"/>
        <end position="257"/>
    </location>
</feature>
<dbReference type="Pfam" id="PF00173">
    <property type="entry name" value="Cyt-b5"/>
    <property type="match status" value="2"/>
</dbReference>
<dbReference type="OrthoDB" id="4139357at2759"/>
<organism evidence="17 18">
    <name type="scientific">Aspergillus parasiticus (strain ATCC 56775 / NRRL 5862 / SRRC 143 / SU-1)</name>
    <dbReference type="NCBI Taxonomy" id="1403190"/>
    <lineage>
        <taxon>Eukaryota</taxon>
        <taxon>Fungi</taxon>
        <taxon>Dikarya</taxon>
        <taxon>Ascomycota</taxon>
        <taxon>Pezizomycotina</taxon>
        <taxon>Eurotiomycetes</taxon>
        <taxon>Eurotiomycetidae</taxon>
        <taxon>Eurotiales</taxon>
        <taxon>Aspergillaceae</taxon>
        <taxon>Aspergillus</taxon>
        <taxon>Aspergillus subgen. Circumdati</taxon>
    </lineage>
</organism>
<evidence type="ECO:0000256" key="5">
    <source>
        <dbReference type="ARBA" id="ARBA00022617"/>
    </source>
</evidence>
<dbReference type="InterPro" id="IPR018506">
    <property type="entry name" value="Cyt_B5_heme-BS"/>
</dbReference>
<feature type="transmembrane region" description="Helical" evidence="12">
    <location>
        <begin position="161"/>
        <end position="183"/>
    </location>
</feature>
<dbReference type="InterPro" id="IPR037950">
    <property type="entry name" value="PgdA-like"/>
</dbReference>
<feature type="transmembrane region" description="Helical" evidence="12">
    <location>
        <begin position="505"/>
        <end position="524"/>
    </location>
</feature>
<dbReference type="SUPFAM" id="SSF103473">
    <property type="entry name" value="MFS general substrate transporter"/>
    <property type="match status" value="1"/>
</dbReference>
<dbReference type="CDD" id="cd10938">
    <property type="entry name" value="CE4_HpPgdA_like"/>
    <property type="match status" value="1"/>
</dbReference>
<dbReference type="PROSITE" id="PS51349">
    <property type="entry name" value="FMN_HYDROXY_ACID_DH_2"/>
    <property type="match status" value="1"/>
</dbReference>
<dbReference type="SUPFAM" id="SSF88713">
    <property type="entry name" value="Glycoside hydrolase/deacetylase"/>
    <property type="match status" value="1"/>
</dbReference>
<evidence type="ECO:0000256" key="8">
    <source>
        <dbReference type="ARBA" id="ARBA00022989"/>
    </source>
</evidence>
<dbReference type="Gene3D" id="3.20.20.370">
    <property type="entry name" value="Glycoside hydrolase/deacetylase"/>
    <property type="match status" value="1"/>
</dbReference>
<evidence type="ECO:0000259" key="15">
    <source>
        <dbReference type="PROSITE" id="PS51349"/>
    </source>
</evidence>
<evidence type="ECO:0000256" key="4">
    <source>
        <dbReference type="ARBA" id="ARBA00022448"/>
    </source>
</evidence>
<dbReference type="PROSITE" id="PS50255">
    <property type="entry name" value="CYTOCHROME_B5_2"/>
    <property type="match status" value="1"/>
</dbReference>
<evidence type="ECO:0000313" key="18">
    <source>
        <dbReference type="Proteomes" id="UP000033540"/>
    </source>
</evidence>
<keyword evidence="9" id="KW-0408">Iron</keyword>
<dbReference type="Pfam" id="PF01070">
    <property type="entry name" value="FMN_dh"/>
    <property type="match status" value="1"/>
</dbReference>
<feature type="domain" description="Cytochrome b5 heme-binding" evidence="13">
    <location>
        <begin position="560"/>
        <end position="654"/>
    </location>
</feature>
<keyword evidence="8 12" id="KW-1133">Transmembrane helix</keyword>
<dbReference type="InterPro" id="IPR002509">
    <property type="entry name" value="NODB_dom"/>
</dbReference>
<dbReference type="Gene3D" id="3.10.120.10">
    <property type="entry name" value="Cytochrome b5-like heme/steroid binding domain"/>
    <property type="match status" value="1"/>
</dbReference>
<dbReference type="Gene3D" id="3.20.20.70">
    <property type="entry name" value="Aldolase class I"/>
    <property type="match status" value="1"/>
</dbReference>
<dbReference type="InterPro" id="IPR011330">
    <property type="entry name" value="Glyco_hydro/deAcase_b/a-brl"/>
</dbReference>
<dbReference type="InterPro" id="IPR020846">
    <property type="entry name" value="MFS_dom"/>
</dbReference>
<dbReference type="SUPFAM" id="SSF51395">
    <property type="entry name" value="FMN-linked oxidoreductases"/>
    <property type="match status" value="1"/>
</dbReference>
<sequence>MDTTHLEKKHSQAGDDASPDKAAGNIIALDDNEAEQFYGSSTTHAYRLKSELVGRCMEEIGMGKFQWKLFIVTGFGWIVDNFASQGIGSVQPPIEQELSGIVHVSYSSIAYYIGLILGASCWGISSDLIGRRPAFNGTVLIAGIFLCAAAGSMNFVAFSALWAVIGTAAGGNVPVGSMMFLEFIPMSHQYLLTALTAWWSLGQLIVSLVAWVFLANFSCPTNATPATCPRRENMGWRYTLITLGAMSLVFTLIRLLAFKLPETPRYLLSQGRDQDAVEAVNYVARQNGRPEPLTIGMLREIDIRLGTTPSEDGAHARISTKDMIAENLRTFKGEHYRALFATSKLSRHTIIIWVIWLTIGIGYPLYFNFLPSYLETKFTDGSSLYLTYRNYCITSAVGIVGPLSAAVGVNTTLGRRYMMGISSIVTAVFLFAYVGVNNSTASLAFSCVTSILANFEYAVMFAFTPESFPAPHRGTGTGTAAALLRLGGLVAGLVSSQTGFTSAPIYASAAMWVAVGILSFGLPFETHGHDALGSWFNITFLGVENFVINPVAIDPILNMNKVFTSAEVAHHNKESSCWVVLYGKVYDVSLSCDLIVLPSYVSDQDKVTHFLSSHPGGAQAILRVSGRDATDDFDPIHPPETMDSIQSALIGSISLDEKPSCATQTKDIVGEIDVNTLLNLDEIEKAATNVISKKAWAYYYSAADDKITKDFNTQVYRSLLLRPRVFVDCRKCDVETEVLGWKVGLPIYVSPTAMARLGHPSGEAGIAEACGAFGALQIIANNSSLSPEQVVAKALPTQVFGWQLYVQLDRRASEAMLARVNRLDAVKFVVLTLDAPVSGKREDDERINVQSNPAGSVSAQLFAGTDPSLTWNETLEWLSRHTKKPIILKGLQTHEDVAIAARYTPLVRAVILSNHGGRSLDTAPPAVHTLLEVRKYCPHVFKKMEVWVDGGIRRGTDVVKALCLGAKAVGIGRPALWGLGAGGVQGVERTLQSPPPILFCDYSSACLDSSQPPFDPNERKKSPNPELSSPPRKMGKKRILVGYGVDIDAVAGWLGSYGGEDSVSDISRGLWAGHIGTPRLLKLFEKYNIKASWFIPGHTLETFPEECAQVRDAGHEIGLHGYSHENPASMTLEQQRDILDKTYKMLRDFCGKPPRGIVAPWWEASAEMVELLLAYGIEYDHSMSHEDCQMYWLRTGDSWTKIDYSQKAETWMKPLVRGQTTGLVEIPGSWYIDDLPPMMFIKNSANSHGWVNPRDVEAIWKDHFDYFYREYDEFVFPMTIHPDVSGRPHVLLMHERIIEHINKHEGVEWVTFEQMCDEFKKKNQPPAGAPMPVAAESVL</sequence>
<dbReference type="GO" id="GO:0022857">
    <property type="term" value="F:transmembrane transporter activity"/>
    <property type="evidence" value="ECO:0007669"/>
    <property type="project" value="InterPro"/>
</dbReference>
<dbReference type="PROSITE" id="PS00191">
    <property type="entry name" value="CYTOCHROME_B5_1"/>
    <property type="match status" value="1"/>
</dbReference>
<evidence type="ECO:0000256" key="9">
    <source>
        <dbReference type="ARBA" id="ARBA00023004"/>
    </source>
</evidence>
<dbReference type="InterPro" id="IPR037396">
    <property type="entry name" value="FMN_HAD"/>
</dbReference>
<evidence type="ECO:0000313" key="17">
    <source>
        <dbReference type="EMBL" id="KJK63414.1"/>
    </source>
</evidence>
<feature type="compositionally biased region" description="Basic and acidic residues" evidence="11">
    <location>
        <begin position="1"/>
        <end position="13"/>
    </location>
</feature>
<comment type="similarity">
    <text evidence="3">Belongs to the major facilitator superfamily.</text>
</comment>
<dbReference type="InterPro" id="IPR036259">
    <property type="entry name" value="MFS_trans_sf"/>
</dbReference>
<evidence type="ECO:0000256" key="11">
    <source>
        <dbReference type="SAM" id="MobiDB-lite"/>
    </source>
</evidence>
<dbReference type="GO" id="GO:0016020">
    <property type="term" value="C:membrane"/>
    <property type="evidence" value="ECO:0007669"/>
    <property type="project" value="UniProtKB-SubCell"/>
</dbReference>
<dbReference type="PROSITE" id="PS50850">
    <property type="entry name" value="MFS"/>
    <property type="match status" value="1"/>
</dbReference>
<comment type="caution">
    <text evidence="17">The sequence shown here is derived from an EMBL/GenBank/DDBJ whole genome shotgun (WGS) entry which is preliminary data.</text>
</comment>
<feature type="transmembrane region" description="Helical" evidence="12">
    <location>
        <begin position="417"/>
        <end position="436"/>
    </location>
</feature>
<dbReference type="PANTHER" id="PTHR47561:SF1">
    <property type="entry name" value="POLYSACCHARIDE DEACETYLASE FAMILY PROTEIN (AFU_ORTHOLOGUE AFUA_6G05030)"/>
    <property type="match status" value="1"/>
</dbReference>
<keyword evidence="7" id="KW-0479">Metal-binding</keyword>
<evidence type="ECO:0000259" key="13">
    <source>
        <dbReference type="PROSITE" id="PS50255"/>
    </source>
</evidence>
<feature type="domain" description="FMN hydroxy acid dehydrogenase" evidence="15">
    <location>
        <begin position="672"/>
        <end position="992"/>
    </location>
</feature>
<dbReference type="GO" id="GO:0016491">
    <property type="term" value="F:oxidoreductase activity"/>
    <property type="evidence" value="ECO:0007669"/>
    <property type="project" value="InterPro"/>
</dbReference>
<evidence type="ECO:0000256" key="10">
    <source>
        <dbReference type="ARBA" id="ARBA00023136"/>
    </source>
</evidence>
<dbReference type="InterPro" id="IPR001199">
    <property type="entry name" value="Cyt_B5-like_heme/steroid-bd"/>
</dbReference>
<evidence type="ECO:0000256" key="3">
    <source>
        <dbReference type="ARBA" id="ARBA00008335"/>
    </source>
</evidence>
<dbReference type="GO" id="GO:0016810">
    <property type="term" value="F:hydrolase activity, acting on carbon-nitrogen (but not peptide) bonds"/>
    <property type="evidence" value="ECO:0007669"/>
    <property type="project" value="InterPro"/>
</dbReference>
<keyword evidence="5" id="KW-0349">Heme</keyword>
<dbReference type="EMBL" id="JZEE01000573">
    <property type="protein sequence ID" value="KJK63414.1"/>
    <property type="molecule type" value="Genomic_DNA"/>
</dbReference>
<feature type="transmembrane region" description="Helical" evidence="12">
    <location>
        <begin position="388"/>
        <end position="410"/>
    </location>
</feature>
<dbReference type="Pfam" id="PF07690">
    <property type="entry name" value="MFS_1"/>
    <property type="match status" value="1"/>
</dbReference>
<evidence type="ECO:0000256" key="6">
    <source>
        <dbReference type="ARBA" id="ARBA00022692"/>
    </source>
</evidence>
<dbReference type="FunFam" id="1.20.1250.20:FF:000171">
    <property type="entry name" value="MFS general substrate transporter"/>
    <property type="match status" value="1"/>
</dbReference>
<evidence type="ECO:0000256" key="2">
    <source>
        <dbReference type="ARBA" id="ARBA00004141"/>
    </source>
</evidence>
<evidence type="ECO:0000256" key="1">
    <source>
        <dbReference type="ARBA" id="ARBA00001917"/>
    </source>
</evidence>
<reference evidence="17 18" key="1">
    <citation type="submission" date="2015-02" db="EMBL/GenBank/DDBJ databases">
        <title>Draft genome sequence of Aspergillus parasiticus SU-1.</title>
        <authorList>
            <person name="Yu J."/>
            <person name="Fedorova N."/>
            <person name="Yin Y."/>
            <person name="Losada L."/>
            <person name="Zafar N."/>
            <person name="Taujale R."/>
            <person name="Ehrlich K.C."/>
            <person name="Bhatnagar D."/>
            <person name="Cleveland T.E."/>
            <person name="Bennett J.W."/>
            <person name="Nierman W.C."/>
        </authorList>
    </citation>
    <scope>NUCLEOTIDE SEQUENCE [LARGE SCALE GENOMIC DNA]</scope>
    <source>
        <strain evidence="18">ATCC 56775 / NRRL 5862 / SRRC 143 / SU-1</strain>
    </source>
</reference>
<dbReference type="CDD" id="cd17316">
    <property type="entry name" value="MFS_SV2_like"/>
    <property type="match status" value="1"/>
</dbReference>
<dbReference type="SUPFAM" id="SSF55856">
    <property type="entry name" value="Cytochrome b5-like heme/steroid binding domain"/>
    <property type="match status" value="1"/>
</dbReference>
<feature type="transmembrane region" description="Helical" evidence="12">
    <location>
        <begin position="350"/>
        <end position="368"/>
    </location>
</feature>
<dbReference type="Gene3D" id="1.20.1250.20">
    <property type="entry name" value="MFS general substrate transporter like domains"/>
    <property type="match status" value="1"/>
</dbReference>
<dbReference type="GO" id="GO:0005975">
    <property type="term" value="P:carbohydrate metabolic process"/>
    <property type="evidence" value="ECO:0007669"/>
    <property type="project" value="InterPro"/>
</dbReference>
<comment type="subcellular location">
    <subcellularLocation>
        <location evidence="2">Membrane</location>
        <topology evidence="2">Multi-pass membrane protein</topology>
    </subcellularLocation>
</comment>
<keyword evidence="10 12" id="KW-0472">Membrane</keyword>
<comment type="cofactor">
    <cofactor evidence="1">
        <name>FMN</name>
        <dbReference type="ChEBI" id="CHEBI:58210"/>
    </cofactor>
</comment>
<evidence type="ECO:0000259" key="14">
    <source>
        <dbReference type="PROSITE" id="PS50850"/>
    </source>
</evidence>
<evidence type="ECO:0000256" key="12">
    <source>
        <dbReference type="SAM" id="Phobius"/>
    </source>
</evidence>
<dbReference type="InterPro" id="IPR013785">
    <property type="entry name" value="Aldolase_TIM"/>
</dbReference>
<dbReference type="GO" id="GO:0020037">
    <property type="term" value="F:heme binding"/>
    <property type="evidence" value="ECO:0007669"/>
    <property type="project" value="InterPro"/>
</dbReference>